<dbReference type="HAMAP" id="MF_00227">
    <property type="entry name" value="RNase_P"/>
    <property type="match status" value="1"/>
</dbReference>
<dbReference type="EMBL" id="QYBC01000013">
    <property type="protein sequence ID" value="RYB03641.1"/>
    <property type="molecule type" value="Genomic_DNA"/>
</dbReference>
<dbReference type="EC" id="3.1.26.5" evidence="6 7"/>
<dbReference type="NCBIfam" id="TIGR00188">
    <property type="entry name" value="rnpA"/>
    <property type="match status" value="1"/>
</dbReference>
<evidence type="ECO:0000256" key="8">
    <source>
        <dbReference type="SAM" id="MobiDB-lite"/>
    </source>
</evidence>
<dbReference type="InterPro" id="IPR020568">
    <property type="entry name" value="Ribosomal_Su5_D2-typ_SF"/>
</dbReference>
<sequence length="173" mass="18239">MDALPARPGDDVPGVVEGQPSRNVGSPVPARLKVRPDFLRAASGGRVHSRSLSLQVYRRRDGDASPETGARVGLTVTKKAGNAVERNRIKRRFREALRAPGLAALPDHDYVIVARRDALAAPFAALLGEVRRCLADAAKGRDAGKGRARGGSGPRRKPGAGRGGEAGSYTPHP</sequence>
<dbReference type="Proteomes" id="UP000289411">
    <property type="component" value="Unassembled WGS sequence"/>
</dbReference>
<keyword evidence="10" id="KW-1185">Reference proteome</keyword>
<evidence type="ECO:0000313" key="9">
    <source>
        <dbReference type="EMBL" id="RYB03641.1"/>
    </source>
</evidence>
<dbReference type="AlphaFoldDB" id="A0A4Q2RA74"/>
<evidence type="ECO:0000256" key="3">
    <source>
        <dbReference type="ARBA" id="ARBA00022759"/>
    </source>
</evidence>
<evidence type="ECO:0000256" key="2">
    <source>
        <dbReference type="ARBA" id="ARBA00022722"/>
    </source>
</evidence>
<evidence type="ECO:0000256" key="1">
    <source>
        <dbReference type="ARBA" id="ARBA00022694"/>
    </source>
</evidence>
<keyword evidence="4 6" id="KW-0378">Hydrolase</keyword>
<evidence type="ECO:0000313" key="10">
    <source>
        <dbReference type="Proteomes" id="UP000289411"/>
    </source>
</evidence>
<dbReference type="PANTHER" id="PTHR33992:SF1">
    <property type="entry name" value="RIBONUCLEASE P PROTEIN COMPONENT"/>
    <property type="match status" value="1"/>
</dbReference>
<gene>
    <name evidence="6 9" type="primary">rnpA</name>
    <name evidence="9" type="ORF">D3272_15955</name>
</gene>
<dbReference type="OrthoDB" id="9810867at2"/>
<evidence type="ECO:0000256" key="6">
    <source>
        <dbReference type="HAMAP-Rule" id="MF_00227"/>
    </source>
</evidence>
<keyword evidence="3 6" id="KW-0255">Endonuclease</keyword>
<comment type="function">
    <text evidence="6">RNaseP catalyzes the removal of the 5'-leader sequence from pre-tRNA to produce the mature 5'-terminus. It can also cleave other RNA substrates such as 4.5S RNA. The protein component plays an auxiliary but essential role in vivo by binding to the 5'-leader sequence and broadening the substrate specificity of the ribozyme.</text>
</comment>
<reference evidence="9 10" key="1">
    <citation type="submission" date="2018-09" db="EMBL/GenBank/DDBJ databases">
        <authorList>
            <person name="Grouzdev D.S."/>
            <person name="Krutkina M.S."/>
        </authorList>
    </citation>
    <scope>NUCLEOTIDE SEQUENCE [LARGE SCALE GENOMIC DNA]</scope>
    <source>
        <strain evidence="9 10">RmlP001</strain>
    </source>
</reference>
<keyword evidence="1 6" id="KW-0819">tRNA processing</keyword>
<dbReference type="Gene3D" id="3.30.230.10">
    <property type="match status" value="1"/>
</dbReference>
<comment type="catalytic activity">
    <reaction evidence="6">
        <text>Endonucleolytic cleavage of RNA, removing 5'-extranucleotides from tRNA precursor.</text>
        <dbReference type="EC" id="3.1.26.5"/>
    </reaction>
</comment>
<dbReference type="PANTHER" id="PTHR33992">
    <property type="entry name" value="RIBONUCLEASE P PROTEIN COMPONENT"/>
    <property type="match status" value="1"/>
</dbReference>
<dbReference type="GO" id="GO:0001682">
    <property type="term" value="P:tRNA 5'-leader removal"/>
    <property type="evidence" value="ECO:0007669"/>
    <property type="project" value="UniProtKB-UniRule"/>
</dbReference>
<feature type="region of interest" description="Disordered" evidence="8">
    <location>
        <begin position="1"/>
        <end position="29"/>
    </location>
</feature>
<comment type="similarity">
    <text evidence="6">Belongs to the RnpA family.</text>
</comment>
<dbReference type="Pfam" id="PF00825">
    <property type="entry name" value="Ribonuclease_P"/>
    <property type="match status" value="1"/>
</dbReference>
<proteinExistence type="inferred from homology"/>
<dbReference type="GO" id="GO:0004526">
    <property type="term" value="F:ribonuclease P activity"/>
    <property type="evidence" value="ECO:0007669"/>
    <property type="project" value="UniProtKB-UniRule"/>
</dbReference>
<evidence type="ECO:0000256" key="4">
    <source>
        <dbReference type="ARBA" id="ARBA00022801"/>
    </source>
</evidence>
<comment type="subunit">
    <text evidence="6">Consists of a catalytic RNA component (M1 or rnpB) and a protein subunit.</text>
</comment>
<dbReference type="InterPro" id="IPR014721">
    <property type="entry name" value="Ribsml_uS5_D2-typ_fold_subgr"/>
</dbReference>
<organism evidence="9 10">
    <name type="scientific">Lichenibacterium ramalinae</name>
    <dbReference type="NCBI Taxonomy" id="2316527"/>
    <lineage>
        <taxon>Bacteria</taxon>
        <taxon>Pseudomonadati</taxon>
        <taxon>Pseudomonadota</taxon>
        <taxon>Alphaproteobacteria</taxon>
        <taxon>Hyphomicrobiales</taxon>
        <taxon>Lichenihabitantaceae</taxon>
        <taxon>Lichenibacterium</taxon>
    </lineage>
</organism>
<accession>A0A4Q2RA74</accession>
<evidence type="ECO:0000256" key="5">
    <source>
        <dbReference type="ARBA" id="ARBA00022884"/>
    </source>
</evidence>
<evidence type="ECO:0000256" key="7">
    <source>
        <dbReference type="NCBIfam" id="TIGR00188"/>
    </source>
</evidence>
<dbReference type="SUPFAM" id="SSF54211">
    <property type="entry name" value="Ribosomal protein S5 domain 2-like"/>
    <property type="match status" value="1"/>
</dbReference>
<feature type="region of interest" description="Disordered" evidence="8">
    <location>
        <begin position="138"/>
        <end position="173"/>
    </location>
</feature>
<comment type="caution">
    <text evidence="9">The sequence shown here is derived from an EMBL/GenBank/DDBJ whole genome shotgun (WGS) entry which is preliminary data.</text>
</comment>
<dbReference type="GO" id="GO:0030677">
    <property type="term" value="C:ribonuclease P complex"/>
    <property type="evidence" value="ECO:0007669"/>
    <property type="project" value="TreeGrafter"/>
</dbReference>
<name>A0A4Q2RA74_9HYPH</name>
<keyword evidence="5 6" id="KW-0694">RNA-binding</keyword>
<dbReference type="InterPro" id="IPR000100">
    <property type="entry name" value="RNase_P"/>
</dbReference>
<keyword evidence="2 6" id="KW-0540">Nuclease</keyword>
<reference evidence="9 10" key="2">
    <citation type="submission" date="2019-02" db="EMBL/GenBank/DDBJ databases">
        <title>'Lichenibacterium ramalinii' gen. nov. sp. nov., 'Lichenibacterium minor' gen. nov. sp. nov.</title>
        <authorList>
            <person name="Pankratov T."/>
        </authorList>
    </citation>
    <scope>NUCLEOTIDE SEQUENCE [LARGE SCALE GENOMIC DNA]</scope>
    <source>
        <strain evidence="9 10">RmlP001</strain>
    </source>
</reference>
<dbReference type="GO" id="GO:0042781">
    <property type="term" value="F:3'-tRNA processing endoribonuclease activity"/>
    <property type="evidence" value="ECO:0007669"/>
    <property type="project" value="TreeGrafter"/>
</dbReference>
<dbReference type="RefSeq" id="WP_129220211.1">
    <property type="nucleotide sequence ID" value="NZ_QYBC01000013.1"/>
</dbReference>
<protein>
    <recommendedName>
        <fullName evidence="6 7">Ribonuclease P protein component</fullName>
        <shortName evidence="6">RNase P protein</shortName>
        <shortName evidence="6">RNaseP protein</shortName>
        <ecNumber evidence="6 7">3.1.26.5</ecNumber>
    </recommendedName>
    <alternativeName>
        <fullName evidence="6">Protein C5</fullName>
    </alternativeName>
</protein>
<dbReference type="GO" id="GO:0000049">
    <property type="term" value="F:tRNA binding"/>
    <property type="evidence" value="ECO:0007669"/>
    <property type="project" value="UniProtKB-UniRule"/>
</dbReference>